<proteinExistence type="predicted"/>
<evidence type="ECO:0000313" key="3">
    <source>
        <dbReference type="Proteomes" id="UP000243819"/>
    </source>
</evidence>
<organism evidence="2 3">
    <name type="scientific">Anaerobranca gottschalkii DSM 13577</name>
    <dbReference type="NCBI Taxonomy" id="1120990"/>
    <lineage>
        <taxon>Bacteria</taxon>
        <taxon>Bacillati</taxon>
        <taxon>Bacillota</taxon>
        <taxon>Clostridia</taxon>
        <taxon>Eubacteriales</taxon>
        <taxon>Proteinivoracaceae</taxon>
        <taxon>Anaerobranca</taxon>
    </lineage>
</organism>
<evidence type="ECO:0000313" key="2">
    <source>
        <dbReference type="EMBL" id="SET10206.1"/>
    </source>
</evidence>
<feature type="transmembrane region" description="Helical" evidence="1">
    <location>
        <begin position="49"/>
        <end position="70"/>
    </location>
</feature>
<evidence type="ECO:0000256" key="1">
    <source>
        <dbReference type="SAM" id="Phobius"/>
    </source>
</evidence>
<name>A0A1I0BT33_9FIRM</name>
<keyword evidence="1" id="KW-0472">Membrane</keyword>
<protein>
    <submittedName>
        <fullName evidence="2">Uncharacterized protein</fullName>
    </submittedName>
</protein>
<keyword evidence="3" id="KW-1185">Reference proteome</keyword>
<dbReference type="AlphaFoldDB" id="A0A1I0BT33"/>
<gene>
    <name evidence="2" type="ORF">SAMN03080614_104819</name>
</gene>
<keyword evidence="1" id="KW-0812">Transmembrane</keyword>
<keyword evidence="1" id="KW-1133">Transmembrane helix</keyword>
<dbReference type="STRING" id="1120990.SAMN03080614_104819"/>
<reference evidence="3" key="1">
    <citation type="submission" date="2016-10" db="EMBL/GenBank/DDBJ databases">
        <authorList>
            <person name="Varghese N."/>
            <person name="Submissions S."/>
        </authorList>
    </citation>
    <scope>NUCLEOTIDE SEQUENCE [LARGE SCALE GENOMIC DNA]</scope>
    <source>
        <strain evidence="3">DSM 13577</strain>
    </source>
</reference>
<sequence>MFEIEEFIQRVKIMKKNSYSIYIFNLIILILFAEALYSIITGRGIDNKIILTSLLFLGVKIFHDILTYVIYRKKLFSYLEDYFKEIFITILISIMAGGIAWITEIILNGNVKTTIFAVITSVYLKSN</sequence>
<accession>A0A1I0BT33</accession>
<dbReference type="Proteomes" id="UP000243819">
    <property type="component" value="Unassembled WGS sequence"/>
</dbReference>
<feature type="transmembrane region" description="Helical" evidence="1">
    <location>
        <begin position="82"/>
        <end position="102"/>
    </location>
</feature>
<dbReference type="EMBL" id="FOIF01000048">
    <property type="protein sequence ID" value="SET10206.1"/>
    <property type="molecule type" value="Genomic_DNA"/>
</dbReference>
<feature type="transmembrane region" description="Helical" evidence="1">
    <location>
        <begin position="21"/>
        <end position="43"/>
    </location>
</feature>